<proteinExistence type="predicted"/>
<evidence type="ECO:0000313" key="3">
    <source>
        <dbReference type="Proteomes" id="UP001295684"/>
    </source>
</evidence>
<dbReference type="AlphaFoldDB" id="A0AAD1X346"/>
<reference evidence="2" key="1">
    <citation type="submission" date="2023-07" db="EMBL/GenBank/DDBJ databases">
        <authorList>
            <consortium name="AG Swart"/>
            <person name="Singh M."/>
            <person name="Singh A."/>
            <person name="Seah K."/>
            <person name="Emmerich C."/>
        </authorList>
    </citation>
    <scope>NUCLEOTIDE SEQUENCE</scope>
    <source>
        <strain evidence="2">DP1</strain>
    </source>
</reference>
<evidence type="ECO:0000313" key="2">
    <source>
        <dbReference type="EMBL" id="CAI2359114.1"/>
    </source>
</evidence>
<dbReference type="PANTHER" id="PTHR19327">
    <property type="entry name" value="GOLGIN"/>
    <property type="match status" value="1"/>
</dbReference>
<organism evidence="2 3">
    <name type="scientific">Euplotes crassus</name>
    <dbReference type="NCBI Taxonomy" id="5936"/>
    <lineage>
        <taxon>Eukaryota</taxon>
        <taxon>Sar</taxon>
        <taxon>Alveolata</taxon>
        <taxon>Ciliophora</taxon>
        <taxon>Intramacronucleata</taxon>
        <taxon>Spirotrichea</taxon>
        <taxon>Hypotrichia</taxon>
        <taxon>Euplotida</taxon>
        <taxon>Euplotidae</taxon>
        <taxon>Moneuplotes</taxon>
    </lineage>
</organism>
<evidence type="ECO:0000256" key="1">
    <source>
        <dbReference type="SAM" id="Coils"/>
    </source>
</evidence>
<dbReference type="EMBL" id="CAMPGE010000369">
    <property type="protein sequence ID" value="CAI2359114.1"/>
    <property type="molecule type" value="Genomic_DNA"/>
</dbReference>
<comment type="caution">
    <text evidence="2">The sequence shown here is derived from an EMBL/GenBank/DDBJ whole genome shotgun (WGS) entry which is preliminary data.</text>
</comment>
<keyword evidence="3" id="KW-1185">Reference proteome</keyword>
<feature type="coiled-coil region" evidence="1">
    <location>
        <begin position="2"/>
        <end position="130"/>
    </location>
</feature>
<protein>
    <submittedName>
        <fullName evidence="2">Uncharacterized protein</fullName>
    </submittedName>
</protein>
<feature type="coiled-coil region" evidence="1">
    <location>
        <begin position="177"/>
        <end position="385"/>
    </location>
</feature>
<name>A0AAD1X346_EUPCR</name>
<sequence>MSEETSDLVEELRTKISNLESEVATLSGENDRLNSIIKSKEDAIQEMDSTQKSLKDQIKAAGPEISENTDYKAQLESKDQEIALLTKKLASLQTVEDEKKSLENQIKALEADHEIEVKSLQLKLSQFENKSQNEEFNSDENQLVQVNLNIIADEDAEKDQLNRDKANPNELIQEKVEKKMKDQMDAMKEELYGLKEQHEQHTSHITDELDNLRLEIKEKMDLIDVLETNNQDLEMRAERAEEEARNLMHELEQTQDQQIEQQDKFDGDKEEQIAQMHEDMQRLLEFKNELEALIEEQNGDIEGKNEKINKLTNELKHFKGEFEKGDSYVKNLEKQLKEYKSKCSVATAKFNRLKQGKITELQKKNRDLKSEVTVLKDMVKSSKNEVRSKDISIKKFRKRLTSLEKISQIRSKVSEIASMNSGRSNRGRSRERDEDHYPYEEEYDYENHHQNHQAIEEAAESLEATGNQQPYYESPQKPVLYSKTPNIKISKNINNSKITSLKKYSPDRIHPGRSMPRMNSNPFSSKVTKGYDYYKDSLSKPDFKNNSYGMKGVFSQASGDFELPAIKESQGAIILDRKRLDVLKRDI</sequence>
<dbReference type="PANTHER" id="PTHR19327:SF0">
    <property type="entry name" value="GOLGIN SUBFAMILY A MEMBER 4"/>
    <property type="match status" value="1"/>
</dbReference>
<keyword evidence="1" id="KW-0175">Coiled coil</keyword>
<accession>A0AAD1X346</accession>
<dbReference type="Gene3D" id="1.10.287.1490">
    <property type="match status" value="1"/>
</dbReference>
<dbReference type="Proteomes" id="UP001295684">
    <property type="component" value="Unassembled WGS sequence"/>
</dbReference>
<gene>
    <name evidence="2" type="ORF">ECRASSUSDP1_LOCUS399</name>
</gene>